<dbReference type="AlphaFoldDB" id="A0A1R1Q7D4"/>
<comment type="caution">
    <text evidence="1">The sequence shown here is derived from an EMBL/GenBank/DDBJ whole genome shotgun (WGS) entry which is preliminary data.</text>
</comment>
<accession>A0A1R1Q7D4</accession>
<gene>
    <name evidence="1" type="ORF">BW143_21510</name>
</gene>
<name>A0A1R1Q7D4_9BACI</name>
<organism evidence="1 2">
    <name type="scientific">Bacillus swezeyi</name>
    <dbReference type="NCBI Taxonomy" id="1925020"/>
    <lineage>
        <taxon>Bacteria</taxon>
        <taxon>Bacillati</taxon>
        <taxon>Bacillota</taxon>
        <taxon>Bacilli</taxon>
        <taxon>Bacillales</taxon>
        <taxon>Bacillaceae</taxon>
        <taxon>Bacillus</taxon>
    </lineage>
</organism>
<sequence>MMESIFYSAGQRYHVIVFNLSKTRDRFDGVKFYGSAVLNGVVYGILVFESVNLQIKETMVGISALR</sequence>
<accession>A0A1R1RFA7</accession>
<evidence type="ECO:0000313" key="1">
    <source>
        <dbReference type="EMBL" id="OMH98391.1"/>
    </source>
</evidence>
<dbReference type="Proteomes" id="UP000187367">
    <property type="component" value="Unassembled WGS sequence"/>
</dbReference>
<keyword evidence="2" id="KW-1185">Reference proteome</keyword>
<protein>
    <submittedName>
        <fullName evidence="1">Uncharacterized protein</fullName>
    </submittedName>
</protein>
<proteinExistence type="predicted"/>
<evidence type="ECO:0000313" key="2">
    <source>
        <dbReference type="Proteomes" id="UP000187367"/>
    </source>
</evidence>
<reference evidence="1 2" key="1">
    <citation type="submission" date="2017-01" db="EMBL/GenBank/DDBJ databases">
        <title>Bacillus phylogenomics.</title>
        <authorList>
            <person name="Dunlap C."/>
        </authorList>
    </citation>
    <scope>NUCLEOTIDE SEQUENCE [LARGE SCALE GENOMIC DNA]</scope>
    <source>
        <strain evidence="1 2">NRRL B-41282</strain>
    </source>
</reference>
<dbReference type="EMBL" id="MTJL01000054">
    <property type="protein sequence ID" value="OMH98391.1"/>
    <property type="molecule type" value="Genomic_DNA"/>
</dbReference>